<feature type="transmembrane region" description="Helical" evidence="1">
    <location>
        <begin position="36"/>
        <end position="56"/>
    </location>
</feature>
<evidence type="ECO:0000256" key="1">
    <source>
        <dbReference type="SAM" id="Phobius"/>
    </source>
</evidence>
<sequence>MEFSNIYRLVYFAVFLLLFLVSIVLYFAFKAYGHIRWLNISAVVIFLLVIGIYTKYAVDTFIYYE</sequence>
<dbReference type="STRING" id="1552123.EP57_05250"/>
<dbReference type="Proteomes" id="UP000029844">
    <property type="component" value="Unassembled WGS sequence"/>
</dbReference>
<keyword evidence="1" id="KW-1133">Transmembrane helix</keyword>
<feature type="transmembrane region" description="Helical" evidence="1">
    <location>
        <begin position="6"/>
        <end position="29"/>
    </location>
</feature>
<comment type="caution">
    <text evidence="2">The sequence shown here is derived from an EMBL/GenBank/DDBJ whole genome shotgun (WGS) entry which is preliminary data.</text>
</comment>
<organism evidence="2 3">
    <name type="scientific">Listeria booriae</name>
    <dbReference type="NCBI Taxonomy" id="1552123"/>
    <lineage>
        <taxon>Bacteria</taxon>
        <taxon>Bacillati</taxon>
        <taxon>Bacillota</taxon>
        <taxon>Bacilli</taxon>
        <taxon>Bacillales</taxon>
        <taxon>Listeriaceae</taxon>
        <taxon>Listeria</taxon>
    </lineage>
</organism>
<proteinExistence type="predicted"/>
<keyword evidence="1" id="KW-0472">Membrane</keyword>
<evidence type="ECO:0000313" key="3">
    <source>
        <dbReference type="Proteomes" id="UP000029844"/>
    </source>
</evidence>
<dbReference type="EMBL" id="JNFA01000011">
    <property type="protein sequence ID" value="KGL42863.1"/>
    <property type="molecule type" value="Genomic_DNA"/>
</dbReference>
<protein>
    <submittedName>
        <fullName evidence="2">Uncharacterized protein</fullName>
    </submittedName>
</protein>
<keyword evidence="1" id="KW-0812">Transmembrane</keyword>
<name>A0A099WEB2_9LIST</name>
<accession>A0A099WEB2</accession>
<keyword evidence="3" id="KW-1185">Reference proteome</keyword>
<dbReference type="AlphaFoldDB" id="A0A099WEB2"/>
<gene>
    <name evidence="2" type="ORF">EP57_05250</name>
</gene>
<reference evidence="2 3" key="1">
    <citation type="submission" date="2014-05" db="EMBL/GenBank/DDBJ databases">
        <title>Novel Listeriaceae from food processing environments.</title>
        <authorList>
            <person name="den Bakker H.C."/>
        </authorList>
    </citation>
    <scope>NUCLEOTIDE SEQUENCE [LARGE SCALE GENOMIC DNA]</scope>
    <source>
        <strain evidence="2 3">FSL A5-0281</strain>
    </source>
</reference>
<evidence type="ECO:0000313" key="2">
    <source>
        <dbReference type="EMBL" id="KGL42863.1"/>
    </source>
</evidence>